<proteinExistence type="inferred from homology"/>
<dbReference type="Pfam" id="PF07715">
    <property type="entry name" value="Plug"/>
    <property type="match status" value="1"/>
</dbReference>
<reference evidence="16 17" key="1">
    <citation type="submission" date="2023-10" db="EMBL/GenBank/DDBJ databases">
        <title>Two novel species belonging to the OM43/NOR5 clade.</title>
        <authorList>
            <person name="Park M."/>
        </authorList>
    </citation>
    <scope>NUCLEOTIDE SEQUENCE [LARGE SCALE GENOMIC DNA]</scope>
    <source>
        <strain evidence="16 17">IMCC43200</strain>
    </source>
</reference>
<keyword evidence="6 13" id="KW-0732">Signal</keyword>
<comment type="subcellular location">
    <subcellularLocation>
        <location evidence="1 11">Cell outer membrane</location>
        <topology evidence="1 11">Multi-pass membrane protein</topology>
    </subcellularLocation>
</comment>
<evidence type="ECO:0000313" key="16">
    <source>
        <dbReference type="EMBL" id="WOJ93933.1"/>
    </source>
</evidence>
<keyword evidence="10 11" id="KW-0998">Cell outer membrane</keyword>
<keyword evidence="3 11" id="KW-0813">Transport</keyword>
<evidence type="ECO:0000256" key="12">
    <source>
        <dbReference type="RuleBase" id="RU003357"/>
    </source>
</evidence>
<evidence type="ECO:0000256" key="11">
    <source>
        <dbReference type="PROSITE-ProRule" id="PRU01360"/>
    </source>
</evidence>
<accession>A0ABZ0I4H0</accession>
<dbReference type="PROSITE" id="PS52016">
    <property type="entry name" value="TONB_DEPENDENT_REC_3"/>
    <property type="match status" value="1"/>
</dbReference>
<dbReference type="Gene3D" id="2.170.130.10">
    <property type="entry name" value="TonB-dependent receptor, plug domain"/>
    <property type="match status" value="1"/>
</dbReference>
<name>A0ABZ0I4H0_9GAMM</name>
<feature type="domain" description="TonB-dependent receptor plug" evidence="15">
    <location>
        <begin position="58"/>
        <end position="161"/>
    </location>
</feature>
<dbReference type="PANTHER" id="PTHR30069">
    <property type="entry name" value="TONB-DEPENDENT OUTER MEMBRANE RECEPTOR"/>
    <property type="match status" value="1"/>
</dbReference>
<evidence type="ECO:0000256" key="6">
    <source>
        <dbReference type="ARBA" id="ARBA00022729"/>
    </source>
</evidence>
<protein>
    <submittedName>
        <fullName evidence="16">TonB-dependent receptor</fullName>
    </submittedName>
</protein>
<dbReference type="EMBL" id="CP136864">
    <property type="protein sequence ID" value="WOJ93933.1"/>
    <property type="molecule type" value="Genomic_DNA"/>
</dbReference>
<evidence type="ECO:0000256" key="5">
    <source>
        <dbReference type="ARBA" id="ARBA00022692"/>
    </source>
</evidence>
<feature type="chain" id="PRO_5046409292" evidence="13">
    <location>
        <begin position="27"/>
        <end position="692"/>
    </location>
</feature>
<comment type="similarity">
    <text evidence="2">Belongs to the TonB-dependent receptor family. Hemoglobin/haptoglobin binding protein subfamily.</text>
</comment>
<dbReference type="RefSeq" id="WP_407348572.1">
    <property type="nucleotide sequence ID" value="NZ_CP136864.1"/>
</dbReference>
<keyword evidence="9 16" id="KW-0675">Receptor</keyword>
<dbReference type="InterPro" id="IPR037066">
    <property type="entry name" value="Plug_dom_sf"/>
</dbReference>
<evidence type="ECO:0000256" key="10">
    <source>
        <dbReference type="ARBA" id="ARBA00023237"/>
    </source>
</evidence>
<evidence type="ECO:0000256" key="13">
    <source>
        <dbReference type="SAM" id="SignalP"/>
    </source>
</evidence>
<keyword evidence="17" id="KW-1185">Reference proteome</keyword>
<evidence type="ECO:0000313" key="17">
    <source>
        <dbReference type="Proteomes" id="UP001626537"/>
    </source>
</evidence>
<evidence type="ECO:0000259" key="14">
    <source>
        <dbReference type="Pfam" id="PF00593"/>
    </source>
</evidence>
<gene>
    <name evidence="16" type="ORF">R0135_01885</name>
</gene>
<dbReference type="InterPro" id="IPR012910">
    <property type="entry name" value="Plug_dom"/>
</dbReference>
<evidence type="ECO:0000256" key="8">
    <source>
        <dbReference type="ARBA" id="ARBA00023136"/>
    </source>
</evidence>
<dbReference type="PANTHER" id="PTHR30069:SF29">
    <property type="entry name" value="HEMOGLOBIN AND HEMOGLOBIN-HAPTOGLOBIN-BINDING PROTEIN 1-RELATED"/>
    <property type="match status" value="1"/>
</dbReference>
<evidence type="ECO:0000256" key="4">
    <source>
        <dbReference type="ARBA" id="ARBA00022452"/>
    </source>
</evidence>
<dbReference type="InterPro" id="IPR039426">
    <property type="entry name" value="TonB-dep_rcpt-like"/>
</dbReference>
<feature type="signal peptide" evidence="13">
    <location>
        <begin position="1"/>
        <end position="26"/>
    </location>
</feature>
<keyword evidence="8 11" id="KW-0472">Membrane</keyword>
<dbReference type="SUPFAM" id="SSF56935">
    <property type="entry name" value="Porins"/>
    <property type="match status" value="1"/>
</dbReference>
<evidence type="ECO:0000259" key="15">
    <source>
        <dbReference type="Pfam" id="PF07715"/>
    </source>
</evidence>
<feature type="domain" description="TonB-dependent receptor-like beta-barrel" evidence="14">
    <location>
        <begin position="184"/>
        <end position="657"/>
    </location>
</feature>
<organism evidence="16 17">
    <name type="scientific">Congregibacter variabilis</name>
    <dbReference type="NCBI Taxonomy" id="3081200"/>
    <lineage>
        <taxon>Bacteria</taxon>
        <taxon>Pseudomonadati</taxon>
        <taxon>Pseudomonadota</taxon>
        <taxon>Gammaproteobacteria</taxon>
        <taxon>Cellvibrionales</taxon>
        <taxon>Halieaceae</taxon>
        <taxon>Congregibacter</taxon>
    </lineage>
</organism>
<evidence type="ECO:0000256" key="3">
    <source>
        <dbReference type="ARBA" id="ARBA00022448"/>
    </source>
</evidence>
<dbReference type="InterPro" id="IPR036942">
    <property type="entry name" value="Beta-barrel_TonB_sf"/>
</dbReference>
<sequence length="692" mass="76301">MRLFTARILRPLLGISALVFTTASMAQDDGAAASRIEQVIVSASREPEMGLNLALPWSRIDDEALKLTGAVHINQIMQRTPGAWISRGNGQESLTALRSPVLTGSGGCGAFYTAWDGISLRAPGFCNVNQLFDVNSEQAGAIEVIRGPGTAVYGANAVHGVINTITADPRRGPQNAFAIEAGPNDYYRVRGEFRAEHGEHAFGAYFNGASDGGYKDNSGFDQQKLTLRHDFKGDVWQVRNALEATNLNQETSGFVAGFEAYKDPAQRPANPNPEAYRDSFALRAYSQWERETNAGQISITPYFRRTTMEFLQHFLPWQPVEKNGQESLGLRVSLNDGSENFNWSTGIDIDVTRGWLSEVQADAFSPNQPAGVHYDYEVDAVSAAIYGQANWQLSSRIGLAAGLRLEQNSYDYNNQTGDGSACAPEASACRFFRPADREDDFGNGSLNLGVTYALSDAHRVYLRGAQGFRPPQAAELYRLQSGQENADLDSETISSIDLGLRGEIAGFSYDTSVYSMLKRDVIFQNADRQNVSGAKTSHEGIEFSVYWTGESGWYAGVDGNIARHKYDGDANLLGSRLDIQGNDIDTAPRQFGSARLGLDKPLQNNRSLRTELEWVHMGSYYLEPDNQHEYEGHDLLNLRMALSLGKGFSTTLRVTNLLDEEYAERADFGFGSYRYFVGEPRGVFVEFAYSPK</sequence>
<dbReference type="InterPro" id="IPR000531">
    <property type="entry name" value="Beta-barrel_TonB"/>
</dbReference>
<dbReference type="Proteomes" id="UP001626537">
    <property type="component" value="Chromosome"/>
</dbReference>
<keyword evidence="5 11" id="KW-0812">Transmembrane</keyword>
<dbReference type="Gene3D" id="2.40.170.20">
    <property type="entry name" value="TonB-dependent receptor, beta-barrel domain"/>
    <property type="match status" value="1"/>
</dbReference>
<keyword evidence="7 12" id="KW-0798">TonB box</keyword>
<evidence type="ECO:0000256" key="1">
    <source>
        <dbReference type="ARBA" id="ARBA00004571"/>
    </source>
</evidence>
<keyword evidence="4 11" id="KW-1134">Transmembrane beta strand</keyword>
<dbReference type="Pfam" id="PF00593">
    <property type="entry name" value="TonB_dep_Rec_b-barrel"/>
    <property type="match status" value="1"/>
</dbReference>
<evidence type="ECO:0000256" key="2">
    <source>
        <dbReference type="ARBA" id="ARBA00008143"/>
    </source>
</evidence>
<evidence type="ECO:0000256" key="9">
    <source>
        <dbReference type="ARBA" id="ARBA00023170"/>
    </source>
</evidence>
<evidence type="ECO:0000256" key="7">
    <source>
        <dbReference type="ARBA" id="ARBA00023077"/>
    </source>
</evidence>